<proteinExistence type="predicted"/>
<keyword evidence="3" id="KW-1185">Reference proteome</keyword>
<organism evidence="2 3">
    <name type="scientific">Ceraceosorus bombacis</name>
    <dbReference type="NCBI Taxonomy" id="401625"/>
    <lineage>
        <taxon>Eukaryota</taxon>
        <taxon>Fungi</taxon>
        <taxon>Dikarya</taxon>
        <taxon>Basidiomycota</taxon>
        <taxon>Ustilaginomycotina</taxon>
        <taxon>Exobasidiomycetes</taxon>
        <taxon>Ceraceosorales</taxon>
        <taxon>Ceraceosoraceae</taxon>
        <taxon>Ceraceosorus</taxon>
    </lineage>
</organism>
<evidence type="ECO:0000313" key="3">
    <source>
        <dbReference type="Proteomes" id="UP000054845"/>
    </source>
</evidence>
<feature type="chain" id="PRO_5006059349" evidence="1">
    <location>
        <begin position="21"/>
        <end position="110"/>
    </location>
</feature>
<reference evidence="2 3" key="1">
    <citation type="submission" date="2014-09" db="EMBL/GenBank/DDBJ databases">
        <authorList>
            <person name="Magalhaes I.L.F."/>
            <person name="Oliveira U."/>
            <person name="Santos F.R."/>
            <person name="Vidigal T.H.D.A."/>
            <person name="Brescovit A.D."/>
            <person name="Santos A.J."/>
        </authorList>
    </citation>
    <scope>NUCLEOTIDE SEQUENCE [LARGE SCALE GENOMIC DNA]</scope>
</reference>
<feature type="signal peptide" evidence="1">
    <location>
        <begin position="1"/>
        <end position="20"/>
    </location>
</feature>
<dbReference type="EMBL" id="CCYA01000192">
    <property type="protein sequence ID" value="CEH13011.1"/>
    <property type="molecule type" value="Genomic_DNA"/>
</dbReference>
<evidence type="ECO:0000313" key="2">
    <source>
        <dbReference type="EMBL" id="CEH13011.1"/>
    </source>
</evidence>
<keyword evidence="1" id="KW-0732">Signal</keyword>
<dbReference type="AlphaFoldDB" id="A0A0P1BB69"/>
<name>A0A0P1BB69_9BASI</name>
<accession>A0A0P1BB69</accession>
<protein>
    <submittedName>
        <fullName evidence="2">Uncharacterized protein</fullName>
    </submittedName>
</protein>
<sequence length="110" mass="11785">MRPTWLACTAIIALAALSSGRPVEAARKDVTRSRTSLAIKHNSPLPSTSPFEAAVMVTDSYAPMSLSPSHGPLFHDDARSSSPLVRDFAAFSQGRSIPLGNEVHSHSLHH</sequence>
<evidence type="ECO:0000256" key="1">
    <source>
        <dbReference type="SAM" id="SignalP"/>
    </source>
</evidence>
<dbReference type="Proteomes" id="UP000054845">
    <property type="component" value="Unassembled WGS sequence"/>
</dbReference>